<dbReference type="InterPro" id="IPR000160">
    <property type="entry name" value="GGDEF_dom"/>
</dbReference>
<dbReference type="EMBL" id="JJMM01000002">
    <property type="protein sequence ID" value="KDR96436.1"/>
    <property type="molecule type" value="Genomic_DNA"/>
</dbReference>
<evidence type="ECO:0000259" key="2">
    <source>
        <dbReference type="PROSITE" id="PS50113"/>
    </source>
</evidence>
<feature type="domain" description="PAS" evidence="1">
    <location>
        <begin position="206"/>
        <end position="247"/>
    </location>
</feature>
<dbReference type="FunFam" id="3.20.20.450:FF:000001">
    <property type="entry name" value="Cyclic di-GMP phosphodiesterase yahA"/>
    <property type="match status" value="1"/>
</dbReference>
<dbReference type="Gene3D" id="3.30.450.20">
    <property type="entry name" value="PAS domain"/>
    <property type="match status" value="1"/>
</dbReference>
<dbReference type="STRING" id="1121324.CLIT_2c00420"/>
<evidence type="ECO:0000259" key="4">
    <source>
        <dbReference type="PROSITE" id="PS50887"/>
    </source>
</evidence>
<dbReference type="InterPro" id="IPR029016">
    <property type="entry name" value="GAF-like_dom_sf"/>
</dbReference>
<dbReference type="SUPFAM" id="SSF55073">
    <property type="entry name" value="Nucleotide cyclase"/>
    <property type="match status" value="1"/>
</dbReference>
<dbReference type="Gene3D" id="3.30.70.270">
    <property type="match status" value="1"/>
</dbReference>
<dbReference type="PROSITE" id="PS50112">
    <property type="entry name" value="PAS"/>
    <property type="match status" value="1"/>
</dbReference>
<dbReference type="SUPFAM" id="SSF141868">
    <property type="entry name" value="EAL domain-like"/>
    <property type="match status" value="1"/>
</dbReference>
<evidence type="ECO:0000313" key="5">
    <source>
        <dbReference type="EMBL" id="KDR96436.1"/>
    </source>
</evidence>
<comment type="caution">
    <text evidence="5">The sequence shown here is derived from an EMBL/GenBank/DDBJ whole genome shotgun (WGS) entry which is preliminary data.</text>
</comment>
<dbReference type="CDD" id="cd01948">
    <property type="entry name" value="EAL"/>
    <property type="match status" value="1"/>
</dbReference>
<evidence type="ECO:0000259" key="3">
    <source>
        <dbReference type="PROSITE" id="PS50883"/>
    </source>
</evidence>
<feature type="domain" description="EAL" evidence="3">
    <location>
        <begin position="493"/>
        <end position="746"/>
    </location>
</feature>
<accession>A0A069RHD5</accession>
<protein>
    <submittedName>
        <fullName evidence="5">Diguanylate cyclase domain-containing protein</fullName>
    </submittedName>
</protein>
<dbReference type="InterPro" id="IPR029787">
    <property type="entry name" value="Nucleotide_cyclase"/>
</dbReference>
<dbReference type="Pfam" id="PF00989">
    <property type="entry name" value="PAS"/>
    <property type="match status" value="1"/>
</dbReference>
<feature type="domain" description="GGDEF" evidence="4">
    <location>
        <begin position="351"/>
        <end position="484"/>
    </location>
</feature>
<dbReference type="InterPro" id="IPR052155">
    <property type="entry name" value="Biofilm_reg_signaling"/>
</dbReference>
<dbReference type="PROSITE" id="PS50113">
    <property type="entry name" value="PAC"/>
    <property type="match status" value="1"/>
</dbReference>
<sequence>MILQNEIESDKDYAIRSKNRCMEWGMFPDEIKKPKYIMSGSGLADKRKAYGEIIEVYKFFGEKVIQSLEGIPILIMISDEKGHLLDVMGDEAIRSKIVGDGISPGCRIIEEEIGTNIISMTLSEGRPVQLIGDDHFHSHLECCSCYGVPFCCTGKGNLSGAVYITADVKFHNPFFIVMLANLVDSIERELILKKQNKKLNIMNQIMIKNTQNAIVVTDEKGIVLEFNESAQTIFGYKKDRIIGRSIFKSPRTGHLFKNVLLNKMTYENIELKFKNCEEKMYVCIAEILPIYDEDSKLTGAFGQFRNITQRYLAEEKYNYLAYHDELTGLANRRCFSETLTRYIEGKDSGREDMAIVFLDLDRLKMINDTFGHIKGDFLIRESANIIRECLGEGDHAFRIGGDEFVLLCFGIENKNQAQELGKKIIKAFNRTIVIDDNELHMTASLGIVLYGEKQVSFEDCLIYADNALYKAKANGRNGYFIYESTLEKLYKDKLTLKLDIERALESEEFVLHYQPQIDIKDGRIVGVETLIRWQHKKRGLIFPNDFIPLAEETGLISQIGEWVIKNACLQLKKWRDINIPIMKVSVNLSAHQFLKNDLAQIVEGVLAETGLAPVHLELEITESMTMEVNYAIKTIKELSDLGVKISIDDFGTGYSSLNYLKKFEIDYLKIDKSFVNDIETDKSDANMIHTIILMAQNLGLEVVAEGVENREQLKFLGNHGCDFVQGYYFSKPLTAEEFESEFYNLQKDFIEKVE</sequence>
<dbReference type="InterPro" id="IPR001633">
    <property type="entry name" value="EAL_dom"/>
</dbReference>
<dbReference type="InterPro" id="IPR013767">
    <property type="entry name" value="PAS_fold"/>
</dbReference>
<dbReference type="Gene3D" id="3.20.20.450">
    <property type="entry name" value="EAL domain"/>
    <property type="match status" value="1"/>
</dbReference>
<evidence type="ECO:0000313" key="6">
    <source>
        <dbReference type="Proteomes" id="UP000027946"/>
    </source>
</evidence>
<dbReference type="AlphaFoldDB" id="A0A069RHD5"/>
<dbReference type="OrthoDB" id="1757987at2"/>
<dbReference type="Proteomes" id="UP000027946">
    <property type="component" value="Unassembled WGS sequence"/>
</dbReference>
<dbReference type="Pfam" id="PF00563">
    <property type="entry name" value="EAL"/>
    <property type="match status" value="1"/>
</dbReference>
<dbReference type="PROSITE" id="PS50887">
    <property type="entry name" value="GGDEF"/>
    <property type="match status" value="1"/>
</dbReference>
<evidence type="ECO:0000259" key="1">
    <source>
        <dbReference type="PROSITE" id="PS50112"/>
    </source>
</evidence>
<dbReference type="PANTHER" id="PTHR44757:SF2">
    <property type="entry name" value="BIOFILM ARCHITECTURE MAINTENANCE PROTEIN MBAA"/>
    <property type="match status" value="1"/>
</dbReference>
<dbReference type="InterPro" id="IPR035965">
    <property type="entry name" value="PAS-like_dom_sf"/>
</dbReference>
<dbReference type="PROSITE" id="PS50883">
    <property type="entry name" value="EAL"/>
    <property type="match status" value="1"/>
</dbReference>
<dbReference type="InterPro" id="IPR000700">
    <property type="entry name" value="PAS-assoc_C"/>
</dbReference>
<dbReference type="InterPro" id="IPR000014">
    <property type="entry name" value="PAS"/>
</dbReference>
<dbReference type="PANTHER" id="PTHR44757">
    <property type="entry name" value="DIGUANYLATE CYCLASE DGCP"/>
    <property type="match status" value="1"/>
</dbReference>
<dbReference type="Pfam" id="PF00990">
    <property type="entry name" value="GGDEF"/>
    <property type="match status" value="1"/>
</dbReference>
<dbReference type="RefSeq" id="WP_052635827.1">
    <property type="nucleotide sequence ID" value="NZ_FSRH01000001.1"/>
</dbReference>
<dbReference type="CDD" id="cd01949">
    <property type="entry name" value="GGDEF"/>
    <property type="match status" value="1"/>
</dbReference>
<reference evidence="5 6" key="1">
    <citation type="submission" date="2014-03" db="EMBL/GenBank/DDBJ databases">
        <title>Genome sequence of Clostridium litorale W6, DSM 5388.</title>
        <authorList>
            <person name="Poehlein A."/>
            <person name="Jagirdar A."/>
            <person name="Khonsari B."/>
            <person name="Chibani C.M."/>
            <person name="Gutierrez Gutierrez D.A."/>
            <person name="Davydova E."/>
            <person name="Alghaithi H.S."/>
            <person name="Nair K.P."/>
            <person name="Dhamotharan K."/>
            <person name="Chandran L."/>
            <person name="G W."/>
            <person name="Daniel R."/>
        </authorList>
    </citation>
    <scope>NUCLEOTIDE SEQUENCE [LARGE SCALE GENOMIC DNA]</scope>
    <source>
        <strain evidence="5 6">W6</strain>
    </source>
</reference>
<dbReference type="SMART" id="SM00052">
    <property type="entry name" value="EAL"/>
    <property type="match status" value="1"/>
</dbReference>
<name>A0A069RHD5_PEPLI</name>
<proteinExistence type="predicted"/>
<keyword evidence="6" id="KW-1185">Reference proteome</keyword>
<dbReference type="SMART" id="SM00267">
    <property type="entry name" value="GGDEF"/>
    <property type="match status" value="1"/>
</dbReference>
<dbReference type="SMART" id="SM00091">
    <property type="entry name" value="PAS"/>
    <property type="match status" value="1"/>
</dbReference>
<dbReference type="NCBIfam" id="TIGR00254">
    <property type="entry name" value="GGDEF"/>
    <property type="match status" value="1"/>
</dbReference>
<dbReference type="Gene3D" id="3.30.450.40">
    <property type="match status" value="1"/>
</dbReference>
<feature type="domain" description="PAC" evidence="2">
    <location>
        <begin position="267"/>
        <end position="319"/>
    </location>
</feature>
<dbReference type="eggNOG" id="COG5001">
    <property type="taxonomic scope" value="Bacteria"/>
</dbReference>
<dbReference type="SUPFAM" id="SSF55785">
    <property type="entry name" value="PYP-like sensor domain (PAS domain)"/>
    <property type="match status" value="1"/>
</dbReference>
<dbReference type="InterPro" id="IPR035919">
    <property type="entry name" value="EAL_sf"/>
</dbReference>
<gene>
    <name evidence="5" type="ORF">CLIT_2c00420</name>
</gene>
<organism evidence="5 6">
    <name type="scientific">Peptoclostridium litorale DSM 5388</name>
    <dbReference type="NCBI Taxonomy" id="1121324"/>
    <lineage>
        <taxon>Bacteria</taxon>
        <taxon>Bacillati</taxon>
        <taxon>Bacillota</taxon>
        <taxon>Clostridia</taxon>
        <taxon>Peptostreptococcales</taxon>
        <taxon>Peptoclostridiaceae</taxon>
        <taxon>Peptoclostridium</taxon>
    </lineage>
</organism>
<dbReference type="NCBIfam" id="TIGR00229">
    <property type="entry name" value="sensory_box"/>
    <property type="match status" value="1"/>
</dbReference>
<dbReference type="CDD" id="cd00130">
    <property type="entry name" value="PAS"/>
    <property type="match status" value="1"/>
</dbReference>
<dbReference type="InterPro" id="IPR043128">
    <property type="entry name" value="Rev_trsase/Diguanyl_cyclase"/>
</dbReference>